<evidence type="ECO:0000313" key="5">
    <source>
        <dbReference type="EMBL" id="COW25947.1"/>
    </source>
</evidence>
<evidence type="ECO:0000256" key="3">
    <source>
        <dbReference type="ARBA" id="ARBA00023002"/>
    </source>
</evidence>
<accession>A0A655J9Z6</accession>
<dbReference type="AlphaFoldDB" id="A0A655J9Z6"/>
<dbReference type="SUPFAM" id="SSF47203">
    <property type="entry name" value="Acyl-CoA dehydrogenase C-terminal domain-like"/>
    <property type="match status" value="1"/>
</dbReference>
<dbReference type="Proteomes" id="UP000045842">
    <property type="component" value="Unassembled WGS sequence"/>
</dbReference>
<protein>
    <submittedName>
        <fullName evidence="6">Acyl-CoA dehydrogenase FadE18</fullName>
        <ecNumber evidence="6">1.3.8.1</ecNumber>
        <ecNumber evidence="6">1.3.99.-</ecNumber>
    </submittedName>
</protein>
<name>A0A655J9Z6_MYCTX</name>
<dbReference type="InterPro" id="IPR009075">
    <property type="entry name" value="AcylCo_DH/oxidase_C"/>
</dbReference>
<dbReference type="Proteomes" id="UP000048600">
    <property type="component" value="Unassembled WGS sequence"/>
</dbReference>
<keyword evidence="3 6" id="KW-0560">Oxidoreductase</keyword>
<feature type="domain" description="Acyl-CoA dehydrogenase/oxidase C-terminal" evidence="4">
    <location>
        <begin position="1"/>
        <end position="128"/>
    </location>
</feature>
<evidence type="ECO:0000313" key="7">
    <source>
        <dbReference type="Proteomes" id="UP000045842"/>
    </source>
</evidence>
<dbReference type="EC" id="1.3.99.-" evidence="6"/>
<reference evidence="7 8" key="1">
    <citation type="submission" date="2015-03" db="EMBL/GenBank/DDBJ databases">
        <authorList>
            <consortium name="Pathogen Informatics"/>
        </authorList>
    </citation>
    <scope>NUCLEOTIDE SEQUENCE [LARGE SCALE GENOMIC DNA]</scope>
    <source>
        <strain evidence="5 7">G09801536</strain>
        <strain evidence="6 8">P00601463</strain>
    </source>
</reference>
<dbReference type="Pfam" id="PF00441">
    <property type="entry name" value="Acyl-CoA_dh_1"/>
    <property type="match status" value="1"/>
</dbReference>
<evidence type="ECO:0000313" key="8">
    <source>
        <dbReference type="Proteomes" id="UP000048600"/>
    </source>
</evidence>
<evidence type="ECO:0000256" key="2">
    <source>
        <dbReference type="ARBA" id="ARBA00022827"/>
    </source>
</evidence>
<dbReference type="Gene3D" id="1.20.140.10">
    <property type="entry name" value="Butyryl-CoA Dehydrogenase, subunit A, domain 3"/>
    <property type="match status" value="1"/>
</dbReference>
<organism evidence="6 8">
    <name type="scientific">Mycobacterium tuberculosis</name>
    <dbReference type="NCBI Taxonomy" id="1773"/>
    <lineage>
        <taxon>Bacteria</taxon>
        <taxon>Bacillati</taxon>
        <taxon>Actinomycetota</taxon>
        <taxon>Actinomycetes</taxon>
        <taxon>Mycobacteriales</taxon>
        <taxon>Mycobacteriaceae</taxon>
        <taxon>Mycobacterium</taxon>
        <taxon>Mycobacterium tuberculosis complex</taxon>
    </lineage>
</organism>
<evidence type="ECO:0000313" key="6">
    <source>
        <dbReference type="EMBL" id="COW60930.1"/>
    </source>
</evidence>
<dbReference type="EMBL" id="CSAD01000646">
    <property type="protein sequence ID" value="COW25947.1"/>
    <property type="molecule type" value="Genomic_DNA"/>
</dbReference>
<proteinExistence type="predicted"/>
<dbReference type="EMBL" id="CHKL01000355">
    <property type="protein sequence ID" value="COW60930.1"/>
    <property type="molecule type" value="Genomic_DNA"/>
</dbReference>
<evidence type="ECO:0000259" key="4">
    <source>
        <dbReference type="Pfam" id="PF00441"/>
    </source>
</evidence>
<dbReference type="GO" id="GO:0016937">
    <property type="term" value="F:short-chain fatty acyl-CoA dehydrogenase activity"/>
    <property type="evidence" value="ECO:0007669"/>
    <property type="project" value="UniProtKB-EC"/>
</dbReference>
<keyword evidence="2" id="KW-0274">FAD</keyword>
<gene>
    <name evidence="6" type="primary">fadE_2</name>
    <name evidence="5" type="ORF">ERS007679_03491</name>
    <name evidence="6" type="ORF">ERS007741_02795</name>
</gene>
<keyword evidence="1" id="KW-0285">Flavoprotein</keyword>
<dbReference type="PANTHER" id="PTHR43884">
    <property type="entry name" value="ACYL-COA DEHYDROGENASE"/>
    <property type="match status" value="1"/>
</dbReference>
<dbReference type="InterPro" id="IPR036250">
    <property type="entry name" value="AcylCo_DH-like_C"/>
</dbReference>
<dbReference type="EC" id="1.3.8.1" evidence="6"/>
<dbReference type="PANTHER" id="PTHR43884:SF20">
    <property type="entry name" value="ACYL-COA DEHYDROGENASE FADE28"/>
    <property type="match status" value="1"/>
</dbReference>
<evidence type="ECO:0000256" key="1">
    <source>
        <dbReference type="ARBA" id="ARBA00022630"/>
    </source>
</evidence>
<sequence>MLGGAEACLDLAVQYAGRRTQFDRPIGSFQAVKHACADMMIEIDATRATVMFAAMSAANGDELQTVAPLAKAQTAETFVLCAGSALQIHGAIAFTWEHDLHLYYRRAKTTEALFGSSARNRALLAERAGLVKA</sequence>